<feature type="domain" description="RDD" evidence="7">
    <location>
        <begin position="25"/>
        <end position="131"/>
    </location>
</feature>
<comment type="caution">
    <text evidence="8">The sequence shown here is derived from an EMBL/GenBank/DDBJ whole genome shotgun (WGS) entry which is preliminary data.</text>
</comment>
<evidence type="ECO:0000256" key="1">
    <source>
        <dbReference type="ARBA" id="ARBA00004651"/>
    </source>
</evidence>
<keyword evidence="9" id="KW-1185">Reference proteome</keyword>
<evidence type="ECO:0000256" key="5">
    <source>
        <dbReference type="ARBA" id="ARBA00023136"/>
    </source>
</evidence>
<dbReference type="Pfam" id="PF06271">
    <property type="entry name" value="RDD"/>
    <property type="match status" value="1"/>
</dbReference>
<name>A0ABS0AI54_9GAMM</name>
<dbReference type="EMBL" id="ARXR01000012">
    <property type="protein sequence ID" value="MBF5053181.1"/>
    <property type="molecule type" value="Genomic_DNA"/>
</dbReference>
<dbReference type="PANTHER" id="PTHR36115">
    <property type="entry name" value="PROLINE-RICH ANTIGEN HOMOLOG-RELATED"/>
    <property type="match status" value="1"/>
</dbReference>
<sequence length="151" mass="16636">MTNSMSPYEATQTVLGEQNYKVEPASKWLRLLNLLIDYIAFWVLGLVVGMVIIYVFGMENAHWLEGGSGFAIGILVPLAYYILVEGATGRTLGKLVTGTRVVNAAGGTPSFKQILGRSLARFIPFEAFSFLGDDGRGWHDSIPDTYVIRCR</sequence>
<accession>A0ABS0AI54</accession>
<protein>
    <recommendedName>
        <fullName evidence="7">RDD domain-containing protein</fullName>
    </recommendedName>
</protein>
<evidence type="ECO:0000259" key="7">
    <source>
        <dbReference type="Pfam" id="PF06271"/>
    </source>
</evidence>
<evidence type="ECO:0000313" key="9">
    <source>
        <dbReference type="Proteomes" id="UP000644441"/>
    </source>
</evidence>
<evidence type="ECO:0000256" key="6">
    <source>
        <dbReference type="SAM" id="Phobius"/>
    </source>
</evidence>
<comment type="subcellular location">
    <subcellularLocation>
        <location evidence="1">Cell membrane</location>
        <topology evidence="1">Multi-pass membrane protein</topology>
    </subcellularLocation>
</comment>
<keyword evidence="5 6" id="KW-0472">Membrane</keyword>
<evidence type="ECO:0000256" key="3">
    <source>
        <dbReference type="ARBA" id="ARBA00022692"/>
    </source>
</evidence>
<evidence type="ECO:0000256" key="4">
    <source>
        <dbReference type="ARBA" id="ARBA00022989"/>
    </source>
</evidence>
<dbReference type="RefSeq" id="WP_228548022.1">
    <property type="nucleotide sequence ID" value="NZ_ARXR01000012.1"/>
</dbReference>
<feature type="transmembrane region" description="Helical" evidence="6">
    <location>
        <begin position="63"/>
        <end position="84"/>
    </location>
</feature>
<keyword evidence="3 6" id="KW-0812">Transmembrane</keyword>
<evidence type="ECO:0000256" key="2">
    <source>
        <dbReference type="ARBA" id="ARBA00022475"/>
    </source>
</evidence>
<feature type="transmembrane region" description="Helical" evidence="6">
    <location>
        <begin position="35"/>
        <end position="57"/>
    </location>
</feature>
<keyword evidence="2" id="KW-1003">Cell membrane</keyword>
<dbReference type="InterPro" id="IPR051791">
    <property type="entry name" value="Pra-immunoreactive"/>
</dbReference>
<gene>
    <name evidence="8" type="ORF">ISO4_01783</name>
</gene>
<dbReference type="InterPro" id="IPR010432">
    <property type="entry name" value="RDD"/>
</dbReference>
<proteinExistence type="predicted"/>
<evidence type="ECO:0000313" key="8">
    <source>
        <dbReference type="EMBL" id="MBF5053181.1"/>
    </source>
</evidence>
<dbReference type="PANTHER" id="PTHR36115:SF4">
    <property type="entry name" value="MEMBRANE PROTEIN"/>
    <property type="match status" value="1"/>
</dbReference>
<reference evidence="8 9" key="1">
    <citation type="submission" date="2012-09" db="EMBL/GenBank/DDBJ databases">
        <title>Genome Sequence of alkane-degrading Bacterium Alcanivorax venustensis ISO4.</title>
        <authorList>
            <person name="Lai Q."/>
            <person name="Shao Z."/>
        </authorList>
    </citation>
    <scope>NUCLEOTIDE SEQUENCE [LARGE SCALE GENOMIC DNA]</scope>
    <source>
        <strain evidence="8 9">ISO4</strain>
    </source>
</reference>
<keyword evidence="4 6" id="KW-1133">Transmembrane helix</keyword>
<organism evidence="8 9">
    <name type="scientific">Alloalcanivorax venustensis ISO4</name>
    <dbReference type="NCBI Taxonomy" id="1177184"/>
    <lineage>
        <taxon>Bacteria</taxon>
        <taxon>Pseudomonadati</taxon>
        <taxon>Pseudomonadota</taxon>
        <taxon>Gammaproteobacteria</taxon>
        <taxon>Oceanospirillales</taxon>
        <taxon>Alcanivoracaceae</taxon>
        <taxon>Alloalcanivorax</taxon>
    </lineage>
</organism>
<dbReference type="Proteomes" id="UP000644441">
    <property type="component" value="Unassembled WGS sequence"/>
</dbReference>